<name>A0A6I6MGN3_9CAUL</name>
<dbReference type="EMBL" id="CP047045">
    <property type="protein sequence ID" value="QGZ93469.1"/>
    <property type="molecule type" value="Genomic_DNA"/>
</dbReference>
<dbReference type="PROSITE" id="PS51257">
    <property type="entry name" value="PROKAR_LIPOPROTEIN"/>
    <property type="match status" value="1"/>
</dbReference>
<dbReference type="KEGG" id="tsv:DSM104635_00279"/>
<evidence type="ECO:0000313" key="3">
    <source>
        <dbReference type="Proteomes" id="UP000431269"/>
    </source>
</evidence>
<gene>
    <name evidence="2" type="ORF">DSM104635_00279</name>
</gene>
<evidence type="ECO:0000256" key="1">
    <source>
        <dbReference type="SAM" id="SignalP"/>
    </source>
</evidence>
<evidence type="ECO:0008006" key="4">
    <source>
        <dbReference type="Google" id="ProtNLM"/>
    </source>
</evidence>
<dbReference type="RefSeq" id="WP_158764472.1">
    <property type="nucleotide sequence ID" value="NZ_CP047045.1"/>
</dbReference>
<feature type="signal peptide" evidence="1">
    <location>
        <begin position="1"/>
        <end position="23"/>
    </location>
</feature>
<accession>A0A6I6MGN3</accession>
<organism evidence="2 3">
    <name type="scientific">Terricaulis silvestris</name>
    <dbReference type="NCBI Taxonomy" id="2686094"/>
    <lineage>
        <taxon>Bacteria</taxon>
        <taxon>Pseudomonadati</taxon>
        <taxon>Pseudomonadota</taxon>
        <taxon>Alphaproteobacteria</taxon>
        <taxon>Caulobacterales</taxon>
        <taxon>Caulobacteraceae</taxon>
        <taxon>Terricaulis</taxon>
    </lineage>
</organism>
<proteinExistence type="predicted"/>
<protein>
    <recommendedName>
        <fullName evidence="4">Lipoprotein</fullName>
    </recommendedName>
</protein>
<keyword evidence="1" id="KW-0732">Signal</keyword>
<sequence>MRRILLAAALALSACGQSQPPVAPEPAERVAAAPAPWFICDAINAPVVLMFGAQTNGTTEVVQYDKPNGALVQRTTYAIGEDDGAAGSVYTGLIQNGADAGHVRQINSGMLETPGSAYTPAYTSVRLGDRDLSCRWLPRTRLMGFTGRRTIVVSEDQDGDLLYHSYDFATAAQARPIDVSENGRTTTFSLEARGGAETTNANGATYAFRADIETDVVVSVGPDGRGSVEVRRHGPDPVQTEDLIAFVQGDAAQP</sequence>
<feature type="chain" id="PRO_5026252223" description="Lipoprotein" evidence="1">
    <location>
        <begin position="24"/>
        <end position="254"/>
    </location>
</feature>
<evidence type="ECO:0000313" key="2">
    <source>
        <dbReference type="EMBL" id="QGZ93469.1"/>
    </source>
</evidence>
<dbReference type="Proteomes" id="UP000431269">
    <property type="component" value="Chromosome"/>
</dbReference>
<reference evidence="3" key="1">
    <citation type="submission" date="2019-12" db="EMBL/GenBank/DDBJ databases">
        <title>Complete genome of Terracaulis silvestris 0127_4.</title>
        <authorList>
            <person name="Vieira S."/>
            <person name="Riedel T."/>
            <person name="Sproer C."/>
            <person name="Pascual J."/>
            <person name="Boedeker C."/>
            <person name="Overmann J."/>
        </authorList>
    </citation>
    <scope>NUCLEOTIDE SEQUENCE [LARGE SCALE GENOMIC DNA]</scope>
    <source>
        <strain evidence="3">0127_4</strain>
    </source>
</reference>
<keyword evidence="3" id="KW-1185">Reference proteome</keyword>
<dbReference type="AlphaFoldDB" id="A0A6I6MGN3"/>